<dbReference type="SUPFAM" id="SSF51735">
    <property type="entry name" value="NAD(P)-binding Rossmann-fold domains"/>
    <property type="match status" value="1"/>
</dbReference>
<feature type="non-terminal residue" evidence="7">
    <location>
        <position position="1"/>
    </location>
</feature>
<dbReference type="Pfam" id="PF16912">
    <property type="entry name" value="Glu_dehyd_C"/>
    <property type="match status" value="1"/>
</dbReference>
<comment type="cofactor">
    <cofactor evidence="1">
        <name>Zn(2+)</name>
        <dbReference type="ChEBI" id="CHEBI:29105"/>
    </cofactor>
</comment>
<dbReference type="InterPro" id="IPR031640">
    <property type="entry name" value="Glu_dehyd_C"/>
</dbReference>
<feature type="domain" description="Glucose dehydrogenase C-terminal" evidence="6">
    <location>
        <begin position="1"/>
        <end position="203"/>
    </location>
</feature>
<evidence type="ECO:0000313" key="7">
    <source>
        <dbReference type="EMBL" id="CAA9438476.1"/>
    </source>
</evidence>
<dbReference type="EC" id="1.1.1.47" evidence="7"/>
<keyword evidence="5" id="KW-0812">Transmembrane</keyword>
<reference evidence="7" key="1">
    <citation type="submission" date="2020-02" db="EMBL/GenBank/DDBJ databases">
        <authorList>
            <person name="Meier V. D."/>
        </authorList>
    </citation>
    <scope>NUCLEOTIDE SEQUENCE</scope>
    <source>
        <strain evidence="7">AVDCRST_MAG01</strain>
    </source>
</reference>
<evidence type="ECO:0000259" key="6">
    <source>
        <dbReference type="Pfam" id="PF16912"/>
    </source>
</evidence>
<keyword evidence="5" id="KW-1133">Transmembrane helix</keyword>
<evidence type="ECO:0000256" key="5">
    <source>
        <dbReference type="SAM" id="Phobius"/>
    </source>
</evidence>
<protein>
    <submittedName>
        <fullName evidence="7">Glucose 1-dehydrogenase</fullName>
        <ecNumber evidence="7">1.1.1.47</ecNumber>
    </submittedName>
</protein>
<evidence type="ECO:0000256" key="4">
    <source>
        <dbReference type="ARBA" id="ARBA00023002"/>
    </source>
</evidence>
<dbReference type="PANTHER" id="PTHR43189:SF2">
    <property type="entry name" value="GLUCOSE 1-DEHYDROGENASE"/>
    <property type="match status" value="1"/>
</dbReference>
<dbReference type="InterPro" id="IPR036291">
    <property type="entry name" value="NAD(P)-bd_dom_sf"/>
</dbReference>
<sequence length="208" mass="22338">KGIEQAYEIQRRLKVWRPARAAVVGAGTLGLLATLLLRLRGLDVTTLARTAPPTLNSGLVDALGARYLSTREVPLVEAAERHGPFDLIFEATGASVVAFEAMEALGKNGVLVMTGISGGDREIEVPGDRILLGFVLGNKVAVGSVNANRSYFEGGVRDMALAEARYPGWLGRLLTHPVRGLEGYEEMIRLLTEERGAIKVFVEVKDGA</sequence>
<evidence type="ECO:0000256" key="3">
    <source>
        <dbReference type="ARBA" id="ARBA00022833"/>
    </source>
</evidence>
<keyword evidence="2" id="KW-0479">Metal-binding</keyword>
<keyword evidence="3" id="KW-0862">Zinc</keyword>
<keyword evidence="5" id="KW-0472">Membrane</keyword>
<feature type="transmembrane region" description="Helical" evidence="5">
    <location>
        <begin position="21"/>
        <end position="39"/>
    </location>
</feature>
<evidence type="ECO:0000256" key="1">
    <source>
        <dbReference type="ARBA" id="ARBA00001947"/>
    </source>
</evidence>
<dbReference type="AlphaFoldDB" id="A0A6J4QBT3"/>
<dbReference type="Gene3D" id="3.40.50.720">
    <property type="entry name" value="NAD(P)-binding Rossmann-like Domain"/>
    <property type="match status" value="1"/>
</dbReference>
<accession>A0A6J4QBT3</accession>
<gene>
    <name evidence="7" type="ORF">AVDCRST_MAG01-01-3438</name>
</gene>
<evidence type="ECO:0000256" key="2">
    <source>
        <dbReference type="ARBA" id="ARBA00022723"/>
    </source>
</evidence>
<proteinExistence type="predicted"/>
<dbReference type="GO" id="GO:0046872">
    <property type="term" value="F:metal ion binding"/>
    <property type="evidence" value="ECO:0007669"/>
    <property type="project" value="UniProtKB-KW"/>
</dbReference>
<keyword evidence="4 7" id="KW-0560">Oxidoreductase</keyword>
<organism evidence="7">
    <name type="scientific">uncultured Rubrobacteraceae bacterium</name>
    <dbReference type="NCBI Taxonomy" id="349277"/>
    <lineage>
        <taxon>Bacteria</taxon>
        <taxon>Bacillati</taxon>
        <taxon>Actinomycetota</taxon>
        <taxon>Rubrobacteria</taxon>
        <taxon>Rubrobacterales</taxon>
        <taxon>Rubrobacteraceae</taxon>
        <taxon>environmental samples</taxon>
    </lineage>
</organism>
<dbReference type="EMBL" id="CADCUW010000447">
    <property type="protein sequence ID" value="CAA9438476.1"/>
    <property type="molecule type" value="Genomic_DNA"/>
</dbReference>
<name>A0A6J4QBT3_9ACTN</name>
<dbReference type="PANTHER" id="PTHR43189">
    <property type="entry name" value="ZINC-TYPE ALCOHOL DEHYDROGENASE-LIKE PROTEIN C1198.01-RELATED"/>
    <property type="match status" value="1"/>
</dbReference>
<dbReference type="GO" id="GO:0047936">
    <property type="term" value="F:glucose 1-dehydrogenase [NAD(P)+] activity"/>
    <property type="evidence" value="ECO:0007669"/>
    <property type="project" value="UniProtKB-EC"/>
</dbReference>